<evidence type="ECO:0000256" key="1">
    <source>
        <dbReference type="SAM" id="MobiDB-lite"/>
    </source>
</evidence>
<dbReference type="EMBL" id="JBJKBG010000009">
    <property type="protein sequence ID" value="KAL3722744.1"/>
    <property type="molecule type" value="Genomic_DNA"/>
</dbReference>
<feature type="compositionally biased region" description="Basic and acidic residues" evidence="1">
    <location>
        <begin position="1"/>
        <end position="11"/>
    </location>
</feature>
<evidence type="ECO:0000313" key="3">
    <source>
        <dbReference type="Proteomes" id="UP001634007"/>
    </source>
</evidence>
<protein>
    <submittedName>
        <fullName evidence="2">Uncharacterized protein</fullName>
    </submittedName>
</protein>
<gene>
    <name evidence="2" type="ORF">ACJRO7_035021</name>
</gene>
<name>A0ABD3J7S9_EUCGL</name>
<feature type="region of interest" description="Disordered" evidence="1">
    <location>
        <begin position="1"/>
        <end position="27"/>
    </location>
</feature>
<dbReference type="Proteomes" id="UP001634007">
    <property type="component" value="Unassembled WGS sequence"/>
</dbReference>
<dbReference type="AlphaFoldDB" id="A0ABD3J7S9"/>
<proteinExistence type="predicted"/>
<comment type="caution">
    <text evidence="2">The sequence shown here is derived from an EMBL/GenBank/DDBJ whole genome shotgun (WGS) entry which is preliminary data.</text>
</comment>
<evidence type="ECO:0000313" key="2">
    <source>
        <dbReference type="EMBL" id="KAL3722744.1"/>
    </source>
</evidence>
<accession>A0ABD3J7S9</accession>
<sequence length="133" mass="14755">MELKSFAEGKRDARHSKCRGPKGASIRSNASVVEAITRARAGGLDVSVSQVREDGAVRMKLVVRKEELKHILEAIKGGRKKSAHQAATSGQPLSGEQRLHLLWRRKFVKDGRPRSSWEPALQSIPEELQVLQP</sequence>
<organism evidence="2 3">
    <name type="scientific">Eucalyptus globulus</name>
    <name type="common">Tasmanian blue gum</name>
    <dbReference type="NCBI Taxonomy" id="34317"/>
    <lineage>
        <taxon>Eukaryota</taxon>
        <taxon>Viridiplantae</taxon>
        <taxon>Streptophyta</taxon>
        <taxon>Embryophyta</taxon>
        <taxon>Tracheophyta</taxon>
        <taxon>Spermatophyta</taxon>
        <taxon>Magnoliopsida</taxon>
        <taxon>eudicotyledons</taxon>
        <taxon>Gunneridae</taxon>
        <taxon>Pentapetalae</taxon>
        <taxon>rosids</taxon>
        <taxon>malvids</taxon>
        <taxon>Myrtales</taxon>
        <taxon>Myrtaceae</taxon>
        <taxon>Myrtoideae</taxon>
        <taxon>Eucalypteae</taxon>
        <taxon>Eucalyptus</taxon>
    </lineage>
</organism>
<reference evidence="2 3" key="1">
    <citation type="submission" date="2024-11" db="EMBL/GenBank/DDBJ databases">
        <title>Chromosome-level genome assembly of Eucalyptus globulus Labill. provides insights into its genome evolution.</title>
        <authorList>
            <person name="Li X."/>
        </authorList>
    </citation>
    <scope>NUCLEOTIDE SEQUENCE [LARGE SCALE GENOMIC DNA]</scope>
    <source>
        <strain evidence="2">CL2024</strain>
        <tissue evidence="2">Fresh tender leaves</tissue>
    </source>
</reference>
<keyword evidence="3" id="KW-1185">Reference proteome</keyword>